<dbReference type="InterPro" id="IPR036291">
    <property type="entry name" value="NAD(P)-bd_dom_sf"/>
</dbReference>
<accession>A0A1M6QR01</accession>
<evidence type="ECO:0000256" key="2">
    <source>
        <dbReference type="ARBA" id="ARBA00023002"/>
    </source>
</evidence>
<dbReference type="PRINTS" id="PR00081">
    <property type="entry name" value="GDHRDH"/>
</dbReference>
<protein>
    <submittedName>
        <fullName evidence="4">3-oxoacyl-[acyl-carrier protein] reductase</fullName>
    </submittedName>
</protein>
<dbReference type="InterPro" id="IPR050259">
    <property type="entry name" value="SDR"/>
</dbReference>
<evidence type="ECO:0000259" key="3">
    <source>
        <dbReference type="SMART" id="SM00822"/>
    </source>
</evidence>
<dbReference type="AlphaFoldDB" id="A0A1M6QR01"/>
<dbReference type="Proteomes" id="UP000184016">
    <property type="component" value="Unassembled WGS sequence"/>
</dbReference>
<dbReference type="InterPro" id="IPR057326">
    <property type="entry name" value="KR_dom"/>
</dbReference>
<feature type="domain" description="Ketoreductase" evidence="3">
    <location>
        <begin position="4"/>
        <end position="158"/>
    </location>
</feature>
<dbReference type="PANTHER" id="PTHR42879:SF2">
    <property type="entry name" value="3-OXOACYL-[ACYL-CARRIER-PROTEIN] REDUCTASE FABG"/>
    <property type="match status" value="1"/>
</dbReference>
<organism evidence="4 5">
    <name type="scientific">Alicyclobacillus tolerans</name>
    <dbReference type="NCBI Taxonomy" id="90970"/>
    <lineage>
        <taxon>Bacteria</taxon>
        <taxon>Bacillati</taxon>
        <taxon>Bacillota</taxon>
        <taxon>Bacilli</taxon>
        <taxon>Bacillales</taxon>
        <taxon>Alicyclobacillaceae</taxon>
        <taxon>Alicyclobacillus</taxon>
    </lineage>
</organism>
<sequence>MEGKVVLITGGGRGIGAETARLLAHRGAFVVLNYLSNRESANRLVHEIEQKGGRALALQADIRDEQQVQYLVETTIRQCGKIDGLVSNAAMNFVRKPFLEMSWLEFSQKLNDELKAAFTLSQAVLPHMLENHYGRIVYVSTGLAQHPQVPFIAHGTAKAGLTTFGKYIAKEFRTYGITANIVSPGLVETERTKFQSEEMKRNMAKLTPLGRIAKPEDIARVIAFYVSDDSQFITGCDISVDGGLTI</sequence>
<proteinExistence type="inferred from homology"/>
<dbReference type="Pfam" id="PF13561">
    <property type="entry name" value="adh_short_C2"/>
    <property type="match status" value="1"/>
</dbReference>
<evidence type="ECO:0000313" key="5">
    <source>
        <dbReference type="Proteomes" id="UP000184016"/>
    </source>
</evidence>
<dbReference type="FunFam" id="3.40.50.720:FF:000173">
    <property type="entry name" value="3-oxoacyl-[acyl-carrier protein] reductase"/>
    <property type="match status" value="1"/>
</dbReference>
<evidence type="ECO:0000313" key="4">
    <source>
        <dbReference type="EMBL" id="SHK22691.1"/>
    </source>
</evidence>
<dbReference type="OrthoDB" id="9803333at2"/>
<dbReference type="InterPro" id="IPR002347">
    <property type="entry name" value="SDR_fam"/>
</dbReference>
<evidence type="ECO:0000256" key="1">
    <source>
        <dbReference type="ARBA" id="ARBA00006484"/>
    </source>
</evidence>
<keyword evidence="5" id="KW-1185">Reference proteome</keyword>
<dbReference type="SUPFAM" id="SSF51735">
    <property type="entry name" value="NAD(P)-binding Rossmann-fold domains"/>
    <property type="match status" value="1"/>
</dbReference>
<dbReference type="RefSeq" id="WP_072873932.1">
    <property type="nucleotide sequence ID" value="NZ_FRAF01000010.1"/>
</dbReference>
<gene>
    <name evidence="4" type="ORF">SAMN05443507_11089</name>
</gene>
<dbReference type="SMART" id="SM00822">
    <property type="entry name" value="PKS_KR"/>
    <property type="match status" value="1"/>
</dbReference>
<dbReference type="STRING" id="1830138.SAMN05443507_11089"/>
<dbReference type="EMBL" id="FRAF01000010">
    <property type="protein sequence ID" value="SHK22691.1"/>
    <property type="molecule type" value="Genomic_DNA"/>
</dbReference>
<comment type="similarity">
    <text evidence="1">Belongs to the short-chain dehydrogenases/reductases (SDR) family.</text>
</comment>
<dbReference type="PANTHER" id="PTHR42879">
    <property type="entry name" value="3-OXOACYL-(ACYL-CARRIER-PROTEIN) REDUCTASE"/>
    <property type="match status" value="1"/>
</dbReference>
<dbReference type="Gene3D" id="3.40.50.720">
    <property type="entry name" value="NAD(P)-binding Rossmann-like Domain"/>
    <property type="match status" value="1"/>
</dbReference>
<keyword evidence="2" id="KW-0560">Oxidoreductase</keyword>
<name>A0A1M6QR01_9BACL</name>
<dbReference type="GO" id="GO:0016491">
    <property type="term" value="F:oxidoreductase activity"/>
    <property type="evidence" value="ECO:0007669"/>
    <property type="project" value="UniProtKB-KW"/>
</dbReference>
<reference evidence="5" key="1">
    <citation type="submission" date="2016-11" db="EMBL/GenBank/DDBJ databases">
        <authorList>
            <person name="Varghese N."/>
            <person name="Submissions S."/>
        </authorList>
    </citation>
    <scope>NUCLEOTIDE SEQUENCE [LARGE SCALE GENOMIC DNA]</scope>
    <source>
        <strain evidence="5">USBA-503</strain>
    </source>
</reference>